<dbReference type="SUPFAM" id="SSF51445">
    <property type="entry name" value="(Trans)glycosidases"/>
    <property type="match status" value="1"/>
</dbReference>
<sequence>MSPGRRRTNGFARLIALVALLLGAALLTPVTASARPPATTDVPTDVTAASADAGLRGDYYRMSSGTALDFARYTGTRIDSSLHVDDLLPTLRAYAGTTDNVAVRWTGRLEVPADGTYTFYIKGDNGFRMSLDGASVIDHWTTDWDVQTTSQPITLTAGLHELAYDYNQGNGGAYLHTEWSGPGFDRRPVPDSALHLPAGFTPADAEASVATTGRTATVELDSPVTALPEDAASHLALLSGGTRWSATVSRDPRHPTRLVLKPAESDSPVSLHADVRISYDGRAGITTADGELGPFSVVARNDSTWYFQTRWAKDVSPSRPLPDYPRPQLTREKWKNLNGTWQFQPTAQDAALPQGTLSGSIVVPYPMESGLSGVARHHDWSLYQRTFTVPDDWRVRSGNRLKLNFGAVDYEAWVYVNGREVAHHTGGYQAFGADVTDALSGRGPQTLLVKVKDTTDDRYALGKQSRTPGGIWYTPSSGIWQTVWMEPVPEASVDSLVLTPDVADSSLAVTVRPGAGTSPGAKVTATAYTRDGRKAGSVTGAAGTALRLPVPRAHLWSPDDPYLYDLEVTLTDGRGKDRVGSYFGMRSIEVSPAGGTNRIKLNGKPVFVLATLDQGFWPDGLHTAPTDEALKYDLVQHKKLGFNAVRKHIKVEPARWYYWADRLGLMVWQDMPSRGTAAAGTPETETFVDQVHQIVDQHISTPSVLVWTLMNEGWGEWSRQATGELADAVRQQDPSRLVDAHSGVNCCASKGDSGRGDLIDFHDYHGPASPAPDDTRAAVDGEHGGYSYLVPGHILGTAGGQDYGDAAHSKEELTAAYVENTRKLLRPAACGLSGSVYTQITDVEGELNGLLTYDRDVVKVLPEQVREVNRQVIAAGAAAGGADVPPGTPGPNGVGWWPLHEGSGTVVKDVAGDHDGTLSDGTSWTTGPNGAALQFDGRTGSVDTGAAVLDTDGHDYSVAAWVRLDDKGHFSTAVSVDGDTNSAFYLQYSQADKRFAFSFAGSRALAGTIGEPEAGRWYHLVGSYSHRDGRLRVYVDGDESGSVRGCNAEGPSGHLVIGRGKYGGNRVDYWGGAISDVHAYDRALSAAEVASLAAGEPAVPAKR</sequence>
<dbReference type="RefSeq" id="WP_089223674.1">
    <property type="nucleotide sequence ID" value="NZ_FZOF01000005.1"/>
</dbReference>
<dbReference type="Proteomes" id="UP000198280">
    <property type="component" value="Unassembled WGS sequence"/>
</dbReference>
<dbReference type="InterPro" id="IPR051913">
    <property type="entry name" value="GH2_Domain-Containing"/>
</dbReference>
<dbReference type="SMART" id="SM00560">
    <property type="entry name" value="LamGL"/>
    <property type="match status" value="1"/>
</dbReference>
<dbReference type="Pfam" id="PF07691">
    <property type="entry name" value="PA14"/>
    <property type="match status" value="1"/>
</dbReference>
<evidence type="ECO:0000259" key="7">
    <source>
        <dbReference type="PROSITE" id="PS51820"/>
    </source>
</evidence>
<dbReference type="GO" id="GO:0005975">
    <property type="term" value="P:carbohydrate metabolic process"/>
    <property type="evidence" value="ECO:0007669"/>
    <property type="project" value="InterPro"/>
</dbReference>
<dbReference type="InterPro" id="IPR006104">
    <property type="entry name" value="Glyco_hydro_2_N"/>
</dbReference>
<dbReference type="Pfam" id="PF02837">
    <property type="entry name" value="Glyco_hydro_2_N"/>
    <property type="match status" value="1"/>
</dbReference>
<dbReference type="SUPFAM" id="SSF56988">
    <property type="entry name" value="Anthrax protective antigen"/>
    <property type="match status" value="1"/>
</dbReference>
<dbReference type="InterPro" id="IPR017853">
    <property type="entry name" value="GH"/>
</dbReference>
<evidence type="ECO:0000256" key="3">
    <source>
        <dbReference type="ARBA" id="ARBA00022801"/>
    </source>
</evidence>
<evidence type="ECO:0000313" key="9">
    <source>
        <dbReference type="Proteomes" id="UP000198280"/>
    </source>
</evidence>
<evidence type="ECO:0000256" key="4">
    <source>
        <dbReference type="ARBA" id="ARBA00023157"/>
    </source>
</evidence>
<dbReference type="InterPro" id="IPR036156">
    <property type="entry name" value="Beta-gal/glucu_dom_sf"/>
</dbReference>
<feature type="signal peptide" evidence="6">
    <location>
        <begin position="1"/>
        <end position="34"/>
    </location>
</feature>
<comment type="similarity">
    <text evidence="1">Belongs to the glycosyl hydrolase 2 family.</text>
</comment>
<accession>A0A239DQ42</accession>
<keyword evidence="4" id="KW-1015">Disulfide bond</keyword>
<evidence type="ECO:0000256" key="6">
    <source>
        <dbReference type="SAM" id="SignalP"/>
    </source>
</evidence>
<dbReference type="Gene3D" id="2.60.120.200">
    <property type="match status" value="1"/>
</dbReference>
<dbReference type="InterPro" id="IPR013783">
    <property type="entry name" value="Ig-like_fold"/>
</dbReference>
<organism evidence="8 9">
    <name type="scientific">Actinacidiphila glaucinigra</name>
    <dbReference type="NCBI Taxonomy" id="235986"/>
    <lineage>
        <taxon>Bacteria</taxon>
        <taxon>Bacillati</taxon>
        <taxon>Actinomycetota</taxon>
        <taxon>Actinomycetes</taxon>
        <taxon>Kitasatosporales</taxon>
        <taxon>Streptomycetaceae</taxon>
        <taxon>Actinacidiphila</taxon>
    </lineage>
</organism>
<feature type="chain" id="PRO_5012308666" evidence="6">
    <location>
        <begin position="35"/>
        <end position="1103"/>
    </location>
</feature>
<dbReference type="Gene3D" id="3.90.182.10">
    <property type="entry name" value="Toxin - Anthrax Protective Antigen,domain 1"/>
    <property type="match status" value="1"/>
</dbReference>
<protein>
    <submittedName>
        <fullName evidence="8">Glycosyl hydrolases family 2, TIM barrel domain</fullName>
    </submittedName>
</protein>
<dbReference type="EMBL" id="FZOF01000005">
    <property type="protein sequence ID" value="SNS34201.1"/>
    <property type="molecule type" value="Genomic_DNA"/>
</dbReference>
<dbReference type="PANTHER" id="PTHR42732:SF2">
    <property type="entry name" value="BETA-MANNOSIDASE"/>
    <property type="match status" value="1"/>
</dbReference>
<evidence type="ECO:0000256" key="1">
    <source>
        <dbReference type="ARBA" id="ARBA00007401"/>
    </source>
</evidence>
<dbReference type="SMART" id="SM00758">
    <property type="entry name" value="PA14"/>
    <property type="match status" value="1"/>
</dbReference>
<dbReference type="Pfam" id="PF13385">
    <property type="entry name" value="Laminin_G_3"/>
    <property type="match status" value="1"/>
</dbReference>
<dbReference type="Pfam" id="PF02836">
    <property type="entry name" value="Glyco_hydro_2_C"/>
    <property type="match status" value="1"/>
</dbReference>
<dbReference type="InterPro" id="IPR037524">
    <property type="entry name" value="PA14/GLEYA"/>
</dbReference>
<dbReference type="GO" id="GO:0004553">
    <property type="term" value="F:hydrolase activity, hydrolyzing O-glycosyl compounds"/>
    <property type="evidence" value="ECO:0007669"/>
    <property type="project" value="InterPro"/>
</dbReference>
<dbReference type="Gene3D" id="2.60.120.260">
    <property type="entry name" value="Galactose-binding domain-like"/>
    <property type="match status" value="1"/>
</dbReference>
<evidence type="ECO:0000313" key="8">
    <source>
        <dbReference type="EMBL" id="SNS34201.1"/>
    </source>
</evidence>
<dbReference type="PANTHER" id="PTHR42732">
    <property type="entry name" value="BETA-GALACTOSIDASE"/>
    <property type="match status" value="1"/>
</dbReference>
<keyword evidence="5" id="KW-0326">Glycosidase</keyword>
<dbReference type="Gene3D" id="3.20.20.80">
    <property type="entry name" value="Glycosidases"/>
    <property type="match status" value="1"/>
</dbReference>
<dbReference type="SUPFAM" id="SSF49785">
    <property type="entry name" value="Galactose-binding domain-like"/>
    <property type="match status" value="1"/>
</dbReference>
<evidence type="ECO:0000256" key="2">
    <source>
        <dbReference type="ARBA" id="ARBA00022729"/>
    </source>
</evidence>
<keyword evidence="9" id="KW-1185">Reference proteome</keyword>
<evidence type="ECO:0000256" key="5">
    <source>
        <dbReference type="ARBA" id="ARBA00023295"/>
    </source>
</evidence>
<dbReference type="InterPro" id="IPR006558">
    <property type="entry name" value="LamG-like"/>
</dbReference>
<dbReference type="InterPro" id="IPR006103">
    <property type="entry name" value="Glyco_hydro_2_cat"/>
</dbReference>
<feature type="domain" description="PA14" evidence="7">
    <location>
        <begin position="50"/>
        <end position="193"/>
    </location>
</feature>
<dbReference type="AlphaFoldDB" id="A0A239DQ42"/>
<proteinExistence type="inferred from homology"/>
<dbReference type="InterPro" id="IPR013320">
    <property type="entry name" value="ConA-like_dom_sf"/>
</dbReference>
<reference evidence="8 9" key="1">
    <citation type="submission" date="2017-06" db="EMBL/GenBank/DDBJ databases">
        <authorList>
            <person name="Kim H.J."/>
            <person name="Triplett B.A."/>
        </authorList>
    </citation>
    <scope>NUCLEOTIDE SEQUENCE [LARGE SCALE GENOMIC DNA]</scope>
    <source>
        <strain evidence="8 9">CGMCC 4.1858</strain>
    </source>
</reference>
<dbReference type="InterPro" id="IPR008979">
    <property type="entry name" value="Galactose-bd-like_sf"/>
</dbReference>
<dbReference type="SUPFAM" id="SSF49303">
    <property type="entry name" value="beta-Galactosidase/glucuronidase domain"/>
    <property type="match status" value="1"/>
</dbReference>
<dbReference type="InterPro" id="IPR011658">
    <property type="entry name" value="PA14_dom"/>
</dbReference>
<dbReference type="OrthoDB" id="9762066at2"/>
<dbReference type="Pfam" id="PF00703">
    <property type="entry name" value="Glyco_hydro_2"/>
    <property type="match status" value="1"/>
</dbReference>
<dbReference type="SUPFAM" id="SSF49899">
    <property type="entry name" value="Concanavalin A-like lectins/glucanases"/>
    <property type="match status" value="1"/>
</dbReference>
<keyword evidence="2 6" id="KW-0732">Signal</keyword>
<dbReference type="PROSITE" id="PS51820">
    <property type="entry name" value="PA14"/>
    <property type="match status" value="1"/>
</dbReference>
<dbReference type="InterPro" id="IPR006102">
    <property type="entry name" value="Ig-like_GH2"/>
</dbReference>
<name>A0A239DQ42_9ACTN</name>
<keyword evidence="3 8" id="KW-0378">Hydrolase</keyword>
<gene>
    <name evidence="8" type="ORF">SAMN05216252_10590</name>
</gene>
<dbReference type="Gene3D" id="2.60.40.10">
    <property type="entry name" value="Immunoglobulins"/>
    <property type="match status" value="1"/>
</dbReference>